<dbReference type="Pfam" id="PF01551">
    <property type="entry name" value="Peptidase_M23"/>
    <property type="match status" value="1"/>
</dbReference>
<keyword evidence="3" id="KW-1185">Reference proteome</keyword>
<dbReference type="InterPro" id="IPR050570">
    <property type="entry name" value="Cell_wall_metabolism_enzyme"/>
</dbReference>
<dbReference type="Proteomes" id="UP000648663">
    <property type="component" value="Unassembled WGS sequence"/>
</dbReference>
<accession>A0ABQ2GBX3</accession>
<comment type="caution">
    <text evidence="2">The sequence shown here is derived from an EMBL/GenBank/DDBJ whole genome shotgun (WGS) entry which is preliminary data.</text>
</comment>
<gene>
    <name evidence="2" type="ORF">GCM10011589_46510</name>
</gene>
<feature type="domain" description="M23ase beta-sheet core" evidence="1">
    <location>
        <begin position="282"/>
        <end position="380"/>
    </location>
</feature>
<reference evidence="3" key="1">
    <citation type="journal article" date="2019" name="Int. J. Syst. Evol. Microbiol.">
        <title>The Global Catalogue of Microorganisms (GCM) 10K type strain sequencing project: providing services to taxonomists for standard genome sequencing and annotation.</title>
        <authorList>
            <consortium name="The Broad Institute Genomics Platform"/>
            <consortium name="The Broad Institute Genome Sequencing Center for Infectious Disease"/>
            <person name="Wu L."/>
            <person name="Ma J."/>
        </authorList>
    </citation>
    <scope>NUCLEOTIDE SEQUENCE [LARGE SCALE GENOMIC DNA]</scope>
    <source>
        <strain evidence="3">CGMCC 4.5581</strain>
    </source>
</reference>
<name>A0ABQ2GBX3_9ACTN</name>
<dbReference type="CDD" id="cd12797">
    <property type="entry name" value="M23_peptidase"/>
    <property type="match status" value="1"/>
</dbReference>
<proteinExistence type="predicted"/>
<dbReference type="InterPro" id="IPR011055">
    <property type="entry name" value="Dup_hybrid_motif"/>
</dbReference>
<dbReference type="PANTHER" id="PTHR21666:SF270">
    <property type="entry name" value="MUREIN HYDROLASE ACTIVATOR ENVC"/>
    <property type="match status" value="1"/>
</dbReference>
<dbReference type="Gene3D" id="2.70.70.10">
    <property type="entry name" value="Glucose Permease (Domain IIA)"/>
    <property type="match status" value="1"/>
</dbReference>
<dbReference type="RefSeq" id="WP_188959717.1">
    <property type="nucleotide sequence ID" value="NZ_BAABJU010000061.1"/>
</dbReference>
<dbReference type="SUPFAM" id="SSF51261">
    <property type="entry name" value="Duplicated hybrid motif"/>
    <property type="match status" value="1"/>
</dbReference>
<sequence>MRKLLLLIGAALTAGALLLFGLPLLVVTALLGTSSASAGGCPVPGTNPGGAFEAGYLATIDIDDLDDDQTAAAATIVAVGEQLQMPPAGIIIALAVASQESGFRNYANDGLGNDLEPEQLDVDRSMTFPNDAVGSDHGSVNAFQQQYPWWGTLEELMDPATAARKFYEALAKVPGWQDMTVTRASQEVQKSAYPTAYADDEPIATQLYQRLAGAGGHIVADPTAVPGAGGTGTPTVDGGCGVTGIGGAVSANGWAIPLAPGTYTLTSGYGPRRSPTGGSDTFHGGLDFGAPSGTPIYAAADGTVTRAGEGWNGGFGNLVVIHTAPNVDTYYAHQVDGGIQVAVGDVVTAGQQIGAVGTTGSSTGNHLHFEVRIDGATTDPLLFLRQQGADPGPLP</sequence>
<protein>
    <recommendedName>
        <fullName evidence="1">M23ase beta-sheet core domain-containing protein</fullName>
    </recommendedName>
</protein>
<organism evidence="2 3">
    <name type="scientific">Modestobacter marinus</name>
    <dbReference type="NCBI Taxonomy" id="477641"/>
    <lineage>
        <taxon>Bacteria</taxon>
        <taxon>Bacillati</taxon>
        <taxon>Actinomycetota</taxon>
        <taxon>Actinomycetes</taxon>
        <taxon>Geodermatophilales</taxon>
        <taxon>Geodermatophilaceae</taxon>
        <taxon>Modestobacter</taxon>
    </lineage>
</organism>
<dbReference type="InterPro" id="IPR016047">
    <property type="entry name" value="M23ase_b-sheet_dom"/>
</dbReference>
<dbReference type="EMBL" id="BMMI01000015">
    <property type="protein sequence ID" value="GGL84771.1"/>
    <property type="molecule type" value="Genomic_DNA"/>
</dbReference>
<evidence type="ECO:0000259" key="1">
    <source>
        <dbReference type="Pfam" id="PF01551"/>
    </source>
</evidence>
<evidence type="ECO:0000313" key="3">
    <source>
        <dbReference type="Proteomes" id="UP000648663"/>
    </source>
</evidence>
<dbReference type="PANTHER" id="PTHR21666">
    <property type="entry name" value="PEPTIDASE-RELATED"/>
    <property type="match status" value="1"/>
</dbReference>
<evidence type="ECO:0000313" key="2">
    <source>
        <dbReference type="EMBL" id="GGL84771.1"/>
    </source>
</evidence>